<dbReference type="AlphaFoldDB" id="A0A1G2T055"/>
<feature type="transmembrane region" description="Helical" evidence="1">
    <location>
        <begin position="62"/>
        <end position="81"/>
    </location>
</feature>
<evidence type="ECO:0000313" key="3">
    <source>
        <dbReference type="EMBL" id="OHA90676.1"/>
    </source>
</evidence>
<feature type="transmembrane region" description="Helical" evidence="1">
    <location>
        <begin position="87"/>
        <end position="105"/>
    </location>
</feature>
<keyword evidence="1" id="KW-1133">Transmembrane helix</keyword>
<organism evidence="3 4">
    <name type="scientific">Candidatus Zambryskibacteria bacterium RIFCSPHIGHO2_01_FULL_46_25</name>
    <dbReference type="NCBI Taxonomy" id="1802738"/>
    <lineage>
        <taxon>Bacteria</taxon>
        <taxon>Candidatus Zambryskiibacteriota</taxon>
    </lineage>
</organism>
<gene>
    <name evidence="3" type="ORF">A2838_03105</name>
</gene>
<dbReference type="EMBL" id="MHVH01000003">
    <property type="protein sequence ID" value="OHA90676.1"/>
    <property type="molecule type" value="Genomic_DNA"/>
</dbReference>
<dbReference type="InterPro" id="IPR000620">
    <property type="entry name" value="EamA_dom"/>
</dbReference>
<feature type="domain" description="EamA" evidence="2">
    <location>
        <begin position="8"/>
        <end position="104"/>
    </location>
</feature>
<dbReference type="InterPro" id="IPR037185">
    <property type="entry name" value="EmrE-like"/>
</dbReference>
<protein>
    <recommendedName>
        <fullName evidence="2">EamA domain-containing protein</fullName>
    </recommendedName>
</protein>
<reference evidence="3 4" key="1">
    <citation type="journal article" date="2016" name="Nat. Commun.">
        <title>Thousands of microbial genomes shed light on interconnected biogeochemical processes in an aquifer system.</title>
        <authorList>
            <person name="Anantharaman K."/>
            <person name="Brown C.T."/>
            <person name="Hug L.A."/>
            <person name="Sharon I."/>
            <person name="Castelle C.J."/>
            <person name="Probst A.J."/>
            <person name="Thomas B.C."/>
            <person name="Singh A."/>
            <person name="Wilkins M.J."/>
            <person name="Karaoz U."/>
            <person name="Brodie E.L."/>
            <person name="Williams K.H."/>
            <person name="Hubbard S.S."/>
            <person name="Banfield J.F."/>
        </authorList>
    </citation>
    <scope>NUCLEOTIDE SEQUENCE [LARGE SCALE GENOMIC DNA]</scope>
</reference>
<comment type="caution">
    <text evidence="3">The sequence shown here is derived from an EMBL/GenBank/DDBJ whole genome shotgun (WGS) entry which is preliminary data.</text>
</comment>
<dbReference type="GO" id="GO:0016020">
    <property type="term" value="C:membrane"/>
    <property type="evidence" value="ECO:0007669"/>
    <property type="project" value="InterPro"/>
</dbReference>
<evidence type="ECO:0000313" key="4">
    <source>
        <dbReference type="Proteomes" id="UP000178107"/>
    </source>
</evidence>
<evidence type="ECO:0000259" key="2">
    <source>
        <dbReference type="Pfam" id="PF00892"/>
    </source>
</evidence>
<name>A0A1G2T055_9BACT</name>
<keyword evidence="1" id="KW-0812">Transmembrane</keyword>
<evidence type="ECO:0000256" key="1">
    <source>
        <dbReference type="SAM" id="Phobius"/>
    </source>
</evidence>
<accession>A0A1G2T055</accession>
<dbReference type="Pfam" id="PF00892">
    <property type="entry name" value="EamA"/>
    <property type="match status" value="1"/>
</dbReference>
<keyword evidence="1" id="KW-0472">Membrane</keyword>
<dbReference type="Proteomes" id="UP000178107">
    <property type="component" value="Unassembled WGS sequence"/>
</dbReference>
<proteinExistence type="predicted"/>
<dbReference type="SUPFAM" id="SSF103481">
    <property type="entry name" value="Multidrug resistance efflux transporter EmrE"/>
    <property type="match status" value="1"/>
</dbReference>
<dbReference type="Gene3D" id="1.10.3730.20">
    <property type="match status" value="1"/>
</dbReference>
<feature type="transmembrane region" description="Helical" evidence="1">
    <location>
        <begin position="32"/>
        <end position="50"/>
    </location>
</feature>
<sequence length="106" mass="11674">MWLWILPLSILILFELVADILAKNWSIKGGWFLASSALVAYLLANTFWLFALRNGSGLGRGAIIFSLASAIIAILLGVFLYQEKVSSPQLAGMFLGLVSLVLIFWE</sequence>